<dbReference type="GO" id="GO:0031120">
    <property type="term" value="P:snRNA pseudouridine synthesis"/>
    <property type="evidence" value="ECO:0007669"/>
    <property type="project" value="UniProtKB-UniRule"/>
</dbReference>
<evidence type="ECO:0000313" key="13">
    <source>
        <dbReference type="Proteomes" id="UP000799429"/>
    </source>
</evidence>
<dbReference type="GO" id="GO:0005681">
    <property type="term" value="C:spliceosomal complex"/>
    <property type="evidence" value="ECO:0007669"/>
    <property type="project" value="UniProtKB-KW"/>
</dbReference>
<dbReference type="PRINTS" id="PR00881">
    <property type="entry name" value="L7ARS6FAMILY"/>
</dbReference>
<evidence type="ECO:0000256" key="6">
    <source>
        <dbReference type="ARBA" id="ARBA00023187"/>
    </source>
</evidence>
<dbReference type="Proteomes" id="UP000799429">
    <property type="component" value="Unassembled WGS sequence"/>
</dbReference>
<evidence type="ECO:0000256" key="9">
    <source>
        <dbReference type="ARBA" id="ARBA00037456"/>
    </source>
</evidence>
<evidence type="ECO:0000256" key="7">
    <source>
        <dbReference type="ARBA" id="ARBA00023242"/>
    </source>
</evidence>
<keyword evidence="8 10" id="KW-0687">Ribonucleoprotein</keyword>
<evidence type="ECO:0000259" key="11">
    <source>
        <dbReference type="Pfam" id="PF01248"/>
    </source>
</evidence>
<dbReference type="PANTHER" id="PTHR23105">
    <property type="entry name" value="RIBOSOMAL PROTEIN L7AE FAMILY MEMBER"/>
    <property type="match status" value="1"/>
</dbReference>
<evidence type="ECO:0000256" key="1">
    <source>
        <dbReference type="ARBA" id="ARBA00004604"/>
    </source>
</evidence>
<keyword evidence="7 10" id="KW-0539">Nucleus</keyword>
<evidence type="ECO:0000256" key="4">
    <source>
        <dbReference type="ARBA" id="ARBA00022728"/>
    </source>
</evidence>
<dbReference type="InterPro" id="IPR029064">
    <property type="entry name" value="Ribosomal_eL30-like_sf"/>
</dbReference>
<dbReference type="FunFam" id="3.30.1330.30:FF:000002">
    <property type="entry name" value="NHP2-like protein 1 homolog"/>
    <property type="match status" value="1"/>
</dbReference>
<keyword evidence="6" id="KW-0508">mRNA splicing</keyword>
<dbReference type="OrthoDB" id="1924699at2759"/>
<evidence type="ECO:0000256" key="2">
    <source>
        <dbReference type="ARBA" id="ARBA00007337"/>
    </source>
</evidence>
<dbReference type="Gene3D" id="3.30.1330.30">
    <property type="match status" value="1"/>
</dbReference>
<dbReference type="AlphaFoldDB" id="A0A9P4SKZ1"/>
<keyword evidence="5 10" id="KW-0694">RNA-binding</keyword>
<keyword evidence="4" id="KW-0747">Spliceosome</keyword>
<protein>
    <recommendedName>
        <fullName evidence="10">H/ACA ribonucleoprotein complex subunit 2</fullName>
    </recommendedName>
    <alternativeName>
        <fullName evidence="10">Nucleolar protein family A member 2</fullName>
    </alternativeName>
</protein>
<dbReference type="InterPro" id="IPR002415">
    <property type="entry name" value="H/ACA_rnp_Nhp2-like"/>
</dbReference>
<keyword evidence="3" id="KW-0507">mRNA processing</keyword>
<sequence length="128" mass="14110">MADQNDIPAAWPVVDPPLAQQILDLVQQASHYKQLRKDANETTETLNRGVSEVVILAVDTYPLTILLHIPLLCEDKNVPYVYVLGKIAIARACVVSSPVIVVSITTNEGSDLHGQIRALRSKVERIMI</sequence>
<dbReference type="InterPro" id="IPR050257">
    <property type="entry name" value="eL8/uL1-like"/>
</dbReference>
<dbReference type="SUPFAM" id="SSF55315">
    <property type="entry name" value="L30e-like"/>
    <property type="match status" value="1"/>
</dbReference>
<comment type="caution">
    <text evidence="12">The sequence shown here is derived from an EMBL/GenBank/DDBJ whole genome shotgun (WGS) entry which is preliminary data.</text>
</comment>
<dbReference type="GO" id="GO:0000398">
    <property type="term" value="P:mRNA splicing, via spliceosome"/>
    <property type="evidence" value="ECO:0007669"/>
    <property type="project" value="UniProtKB-UniRule"/>
</dbReference>
<dbReference type="Pfam" id="PF01248">
    <property type="entry name" value="Ribosomal_L7Ae"/>
    <property type="match status" value="1"/>
</dbReference>
<dbReference type="PRINTS" id="PR00883">
    <property type="entry name" value="NUCLEARHMG"/>
</dbReference>
<dbReference type="GO" id="GO:0003723">
    <property type="term" value="F:RNA binding"/>
    <property type="evidence" value="ECO:0007669"/>
    <property type="project" value="UniProtKB-UniRule"/>
</dbReference>
<evidence type="ECO:0000256" key="3">
    <source>
        <dbReference type="ARBA" id="ARBA00022664"/>
    </source>
</evidence>
<comment type="similarity">
    <text evidence="2 10">Belongs to the eukaryotic ribosomal protein eL8 family.</text>
</comment>
<evidence type="ECO:0000256" key="5">
    <source>
        <dbReference type="ARBA" id="ARBA00022884"/>
    </source>
</evidence>
<feature type="domain" description="Ribosomal protein eL8/eL30/eS12/Gadd45" evidence="11">
    <location>
        <begin position="21"/>
        <end position="111"/>
    </location>
</feature>
<comment type="subcellular location">
    <subcellularLocation>
        <location evidence="1 10">Nucleus</location>
        <location evidence="1 10">Nucleolus</location>
    </subcellularLocation>
</comment>
<dbReference type="InterPro" id="IPR018492">
    <property type="entry name" value="Ribosomal_eL8/Nhp2"/>
</dbReference>
<organism evidence="12 13">
    <name type="scientific">Patellaria atrata CBS 101060</name>
    <dbReference type="NCBI Taxonomy" id="1346257"/>
    <lineage>
        <taxon>Eukaryota</taxon>
        <taxon>Fungi</taxon>
        <taxon>Dikarya</taxon>
        <taxon>Ascomycota</taxon>
        <taxon>Pezizomycotina</taxon>
        <taxon>Dothideomycetes</taxon>
        <taxon>Dothideomycetes incertae sedis</taxon>
        <taxon>Patellariales</taxon>
        <taxon>Patellariaceae</taxon>
        <taxon>Patellaria</taxon>
    </lineage>
</organism>
<comment type="function">
    <text evidence="9">Common component of the spliceosome and rRNA processing machinery. In association with the spliceosomal U4/U6.U5 tri-snRNP particle, required for splicing of pre-mRNA. In association with box C/D snoRNPs, required for processing of pre-ribosomal RNA (rRNA) and site-specific 2'-O-methylation of substrate RNAs. Essential for the accumulation and stability of U4 snRNA, U6 snRNA, and box C/D snoRNAs.</text>
</comment>
<proteinExistence type="inferred from homology"/>
<dbReference type="GO" id="GO:0031429">
    <property type="term" value="C:box H/ACA snoRNP complex"/>
    <property type="evidence" value="ECO:0007669"/>
    <property type="project" value="UniProtKB-UniRule"/>
</dbReference>
<comment type="function">
    <text evidence="10">Required for ribosome biogenesis. Part of a complex which catalyzes pseudouridylation of rRNA. This involves the isomerization of uridine such that the ribose is subsequently attached to C5, instead of the normal N1. Pseudouridine ('psi') residues may serve to stabilize the conformation of rRNAs.</text>
</comment>
<gene>
    <name evidence="12" type="ORF">M501DRAFT_925166</name>
</gene>
<name>A0A9P4SKZ1_9PEZI</name>
<dbReference type="EMBL" id="MU006089">
    <property type="protein sequence ID" value="KAF2843785.1"/>
    <property type="molecule type" value="Genomic_DNA"/>
</dbReference>
<keyword evidence="13" id="KW-1185">Reference proteome</keyword>
<evidence type="ECO:0000256" key="10">
    <source>
        <dbReference type="RuleBase" id="RU366039"/>
    </source>
</evidence>
<evidence type="ECO:0000256" key="8">
    <source>
        <dbReference type="ARBA" id="ARBA00023274"/>
    </source>
</evidence>
<evidence type="ECO:0000313" key="12">
    <source>
        <dbReference type="EMBL" id="KAF2843785.1"/>
    </source>
</evidence>
<dbReference type="InterPro" id="IPR004038">
    <property type="entry name" value="Ribosomal_eL8/eL30/eS12/Gad45"/>
</dbReference>
<reference evidence="12" key="1">
    <citation type="journal article" date="2020" name="Stud. Mycol.">
        <title>101 Dothideomycetes genomes: a test case for predicting lifestyles and emergence of pathogens.</title>
        <authorList>
            <person name="Haridas S."/>
            <person name="Albert R."/>
            <person name="Binder M."/>
            <person name="Bloem J."/>
            <person name="Labutti K."/>
            <person name="Salamov A."/>
            <person name="Andreopoulos B."/>
            <person name="Baker S."/>
            <person name="Barry K."/>
            <person name="Bills G."/>
            <person name="Bluhm B."/>
            <person name="Cannon C."/>
            <person name="Castanera R."/>
            <person name="Culley D."/>
            <person name="Daum C."/>
            <person name="Ezra D."/>
            <person name="Gonzalez J."/>
            <person name="Henrissat B."/>
            <person name="Kuo A."/>
            <person name="Liang C."/>
            <person name="Lipzen A."/>
            <person name="Lutzoni F."/>
            <person name="Magnuson J."/>
            <person name="Mondo S."/>
            <person name="Nolan M."/>
            <person name="Ohm R."/>
            <person name="Pangilinan J."/>
            <person name="Park H.-J."/>
            <person name="Ramirez L."/>
            <person name="Alfaro M."/>
            <person name="Sun H."/>
            <person name="Tritt A."/>
            <person name="Yoshinaga Y."/>
            <person name="Zwiers L.-H."/>
            <person name="Turgeon B."/>
            <person name="Goodwin S."/>
            <person name="Spatafora J."/>
            <person name="Crous P."/>
            <person name="Grigoriev I."/>
        </authorList>
    </citation>
    <scope>NUCLEOTIDE SEQUENCE</scope>
    <source>
        <strain evidence="12">CBS 101060</strain>
    </source>
</reference>
<accession>A0A9P4SKZ1</accession>